<dbReference type="RefSeq" id="WP_070392119.1">
    <property type="nucleotide sequence ID" value="NZ_CP017599.1"/>
</dbReference>
<keyword evidence="1" id="KW-0175">Coiled coil</keyword>
<dbReference type="KEGG" id="mpro:BJP34_09375"/>
<evidence type="ECO:0000313" key="4">
    <source>
        <dbReference type="Proteomes" id="UP000177870"/>
    </source>
</evidence>
<organism evidence="3 4">
    <name type="scientific">Moorena producens PAL-8-15-08-1</name>
    <dbReference type="NCBI Taxonomy" id="1458985"/>
    <lineage>
        <taxon>Bacteria</taxon>
        <taxon>Bacillati</taxon>
        <taxon>Cyanobacteriota</taxon>
        <taxon>Cyanophyceae</taxon>
        <taxon>Coleofasciculales</taxon>
        <taxon>Coleofasciculaceae</taxon>
        <taxon>Moorena</taxon>
    </lineage>
</organism>
<feature type="compositionally biased region" description="Acidic residues" evidence="2">
    <location>
        <begin position="82"/>
        <end position="98"/>
    </location>
</feature>
<feature type="region of interest" description="Disordered" evidence="2">
    <location>
        <begin position="404"/>
        <end position="487"/>
    </location>
</feature>
<dbReference type="AlphaFoldDB" id="A0A1D8TPR1"/>
<feature type="region of interest" description="Disordered" evidence="2">
    <location>
        <begin position="313"/>
        <end position="351"/>
    </location>
</feature>
<dbReference type="STRING" id="1458985.BJP34_09375"/>
<evidence type="ECO:0000313" key="3">
    <source>
        <dbReference type="EMBL" id="AOW99639.1"/>
    </source>
</evidence>
<dbReference type="Proteomes" id="UP000177870">
    <property type="component" value="Chromosome"/>
</dbReference>
<protein>
    <submittedName>
        <fullName evidence="3">Uncharacterized protein</fullName>
    </submittedName>
</protein>
<feature type="compositionally biased region" description="Polar residues" evidence="2">
    <location>
        <begin position="454"/>
        <end position="472"/>
    </location>
</feature>
<feature type="coiled-coil region" evidence="1">
    <location>
        <begin position="119"/>
        <end position="160"/>
    </location>
</feature>
<feature type="compositionally biased region" description="Polar residues" evidence="2">
    <location>
        <begin position="313"/>
        <end position="338"/>
    </location>
</feature>
<sequence length="501" mass="56392">MSESENPNNLPLAESTTEMDNQDTKKPDQQQTDHNPKMLSFAPVPDDFTIVSDDIDHLIEQSILEQTIESLLTTMASSVTETDTDGTDDTDSTDDSDNTEIANVSEEQLTKDGEWFALAQKLRLDNHRLQQQVTQLQQALQEKQQELNGQAKQLREYDKLLSTKDLELNTVQDQLTRLFHTLESSHQSGQRQQILVETLSEQLQSSQDQVARLEQDYSQTQQRYNEQSHQLVQLKDTCRELRTRLYRQQQQTLQFKVALEKCLEMPASESSVVQQQESRSIIAQQSLLQKAQPIRPWSADPELFAEEFIFNSTGNSPAESQSTTEPLSVDSSQPNQIDPISPADALASGETQGISPENVTAKELEVAQQLIEQMSALAEEFGLSELPSEWADTKVDGRSELETTLLTTNLDESDQTVVLTSDPEETSRSEHTQTLEPEANPSSQEFPEDIIEAESQSNQTNEVFPSHGQSPSPVLYPLRPSKGRKSLASIELPRFPRYRSS</sequence>
<feature type="compositionally biased region" description="Polar residues" evidence="2">
    <location>
        <begin position="434"/>
        <end position="445"/>
    </location>
</feature>
<dbReference type="EMBL" id="CP017599">
    <property type="protein sequence ID" value="AOW99639.1"/>
    <property type="molecule type" value="Genomic_DNA"/>
</dbReference>
<reference evidence="4" key="1">
    <citation type="submission" date="2016-10" db="EMBL/GenBank/DDBJ databases">
        <title>Comparative genomics uncovers the prolific and rare metabolic potential of the cyanobacterial genus Moorea.</title>
        <authorList>
            <person name="Leao T."/>
            <person name="Castelao G."/>
            <person name="Korobeynikov A."/>
            <person name="Monroe E.A."/>
            <person name="Podell S."/>
            <person name="Glukhov E."/>
            <person name="Allen E."/>
            <person name="Gerwick W.H."/>
            <person name="Gerwick L."/>
        </authorList>
    </citation>
    <scope>NUCLEOTIDE SEQUENCE [LARGE SCALE GENOMIC DNA]</scope>
    <source>
        <strain evidence="4">PAL-8-15-08-1</strain>
    </source>
</reference>
<accession>A0A1D8TPR1</accession>
<dbReference type="OrthoDB" id="419021at2"/>
<gene>
    <name evidence="3" type="ORF">BJP34_09375</name>
</gene>
<feature type="coiled-coil region" evidence="1">
    <location>
        <begin position="196"/>
        <end position="251"/>
    </location>
</feature>
<proteinExistence type="predicted"/>
<feature type="compositionally biased region" description="Polar residues" evidence="2">
    <location>
        <begin position="1"/>
        <end position="19"/>
    </location>
</feature>
<feature type="region of interest" description="Disordered" evidence="2">
    <location>
        <begin position="1"/>
        <end position="41"/>
    </location>
</feature>
<evidence type="ECO:0000256" key="2">
    <source>
        <dbReference type="SAM" id="MobiDB-lite"/>
    </source>
</evidence>
<feature type="region of interest" description="Disordered" evidence="2">
    <location>
        <begin position="78"/>
        <end position="106"/>
    </location>
</feature>
<name>A0A1D8TPR1_9CYAN</name>
<evidence type="ECO:0000256" key="1">
    <source>
        <dbReference type="SAM" id="Coils"/>
    </source>
</evidence>